<sequence length="274" mass="30065">MPTERQKSHLRPLHITTTLSEIKVNKVLIDGGVAISLLLERMLMKVGKHPDDLVHTNIAVTGFSVDRTLNSSNCEGCYLSSEGLTVKLRYPQLNGYNVAFYFSFDLSFLVFNFLKLVLESYAVVESESGPVVLATQDAESKSGATGKSDEGASWIIGEVCSALKVRVDFLGEPSAAGVVRIAERMIFSKSSSNNALCRRKALEPGYKVGLPKRMFKEKRGNFAKKGKWWREKAQVTGDVSNGEVPRPNREIPGPSKEALGPNSNSCVQHTILCV</sequence>
<feature type="region of interest" description="Disordered" evidence="1">
    <location>
        <begin position="236"/>
        <end position="262"/>
    </location>
</feature>
<protein>
    <submittedName>
        <fullName evidence="2">Uncharacterized protein</fullName>
    </submittedName>
</protein>
<gene>
    <name evidence="2" type="ORF">Ahy_A06g029707</name>
</gene>
<name>A0A445CTZ7_ARAHY</name>
<proteinExistence type="predicted"/>
<reference evidence="2 3" key="1">
    <citation type="submission" date="2019-01" db="EMBL/GenBank/DDBJ databases">
        <title>Sequencing of cultivated peanut Arachis hypogaea provides insights into genome evolution and oil improvement.</title>
        <authorList>
            <person name="Chen X."/>
        </authorList>
    </citation>
    <scope>NUCLEOTIDE SEQUENCE [LARGE SCALE GENOMIC DNA]</scope>
    <source>
        <strain evidence="3">cv. Fuhuasheng</strain>
        <tissue evidence="2">Leaves</tissue>
    </source>
</reference>
<evidence type="ECO:0000256" key="1">
    <source>
        <dbReference type="SAM" id="MobiDB-lite"/>
    </source>
</evidence>
<evidence type="ECO:0000313" key="3">
    <source>
        <dbReference type="Proteomes" id="UP000289738"/>
    </source>
</evidence>
<dbReference type="AlphaFoldDB" id="A0A445CTZ7"/>
<keyword evidence="3" id="KW-1185">Reference proteome</keyword>
<dbReference type="EMBL" id="SDMP01000006">
    <property type="protein sequence ID" value="RYR54430.1"/>
    <property type="molecule type" value="Genomic_DNA"/>
</dbReference>
<comment type="caution">
    <text evidence="2">The sequence shown here is derived from an EMBL/GenBank/DDBJ whole genome shotgun (WGS) entry which is preliminary data.</text>
</comment>
<evidence type="ECO:0000313" key="2">
    <source>
        <dbReference type="EMBL" id="RYR54430.1"/>
    </source>
</evidence>
<organism evidence="2 3">
    <name type="scientific">Arachis hypogaea</name>
    <name type="common">Peanut</name>
    <dbReference type="NCBI Taxonomy" id="3818"/>
    <lineage>
        <taxon>Eukaryota</taxon>
        <taxon>Viridiplantae</taxon>
        <taxon>Streptophyta</taxon>
        <taxon>Embryophyta</taxon>
        <taxon>Tracheophyta</taxon>
        <taxon>Spermatophyta</taxon>
        <taxon>Magnoliopsida</taxon>
        <taxon>eudicotyledons</taxon>
        <taxon>Gunneridae</taxon>
        <taxon>Pentapetalae</taxon>
        <taxon>rosids</taxon>
        <taxon>fabids</taxon>
        <taxon>Fabales</taxon>
        <taxon>Fabaceae</taxon>
        <taxon>Papilionoideae</taxon>
        <taxon>50 kb inversion clade</taxon>
        <taxon>dalbergioids sensu lato</taxon>
        <taxon>Dalbergieae</taxon>
        <taxon>Pterocarpus clade</taxon>
        <taxon>Arachis</taxon>
    </lineage>
</organism>
<dbReference type="Proteomes" id="UP000289738">
    <property type="component" value="Chromosome A06"/>
</dbReference>
<accession>A0A445CTZ7</accession>